<dbReference type="STRING" id="1452487.AVW16_02975"/>
<comment type="caution">
    <text evidence="3">The sequence shown here is derived from an EMBL/GenBank/DDBJ whole genome shotgun (WGS) entry which is preliminary data.</text>
</comment>
<evidence type="ECO:0000313" key="3">
    <source>
        <dbReference type="EMBL" id="KZE25281.1"/>
    </source>
</evidence>
<organism evidence="3 4">
    <name type="scientific">Crenobacter luteus</name>
    <dbReference type="NCBI Taxonomy" id="1452487"/>
    <lineage>
        <taxon>Bacteria</taxon>
        <taxon>Pseudomonadati</taxon>
        <taxon>Pseudomonadota</taxon>
        <taxon>Betaproteobacteria</taxon>
        <taxon>Neisseriales</taxon>
        <taxon>Neisseriaceae</taxon>
        <taxon>Crenobacter</taxon>
    </lineage>
</organism>
<evidence type="ECO:0000313" key="4">
    <source>
        <dbReference type="Proteomes" id="UP000076625"/>
    </source>
</evidence>
<name>A0A165EKK9_9NEIS</name>
<feature type="transmembrane region" description="Helical" evidence="2">
    <location>
        <begin position="49"/>
        <end position="68"/>
    </location>
</feature>
<dbReference type="Proteomes" id="UP000076625">
    <property type="component" value="Unassembled WGS sequence"/>
</dbReference>
<accession>A0A165EKK9</accession>
<protein>
    <submittedName>
        <fullName evidence="3">Uncharacterized protein</fullName>
    </submittedName>
</protein>
<keyword evidence="2" id="KW-0812">Transmembrane</keyword>
<keyword evidence="4" id="KW-1185">Reference proteome</keyword>
<reference evidence="4" key="1">
    <citation type="submission" date="2016-01" db="EMBL/GenBank/DDBJ databases">
        <title>Draft genome of Chromobacterium sp. F49.</title>
        <authorList>
            <person name="Hong K.W."/>
        </authorList>
    </citation>
    <scope>NUCLEOTIDE SEQUENCE [LARGE SCALE GENOMIC DNA]</scope>
    <source>
        <strain evidence="4">CN10</strain>
    </source>
</reference>
<dbReference type="AlphaFoldDB" id="A0A165EKK9"/>
<dbReference type="EMBL" id="LQQU01000059">
    <property type="protein sequence ID" value="KZE25281.1"/>
    <property type="molecule type" value="Genomic_DNA"/>
</dbReference>
<feature type="region of interest" description="Disordered" evidence="1">
    <location>
        <begin position="1"/>
        <end position="27"/>
    </location>
</feature>
<proteinExistence type="predicted"/>
<evidence type="ECO:0000256" key="1">
    <source>
        <dbReference type="SAM" id="MobiDB-lite"/>
    </source>
</evidence>
<evidence type="ECO:0000256" key="2">
    <source>
        <dbReference type="SAM" id="Phobius"/>
    </source>
</evidence>
<keyword evidence="2" id="KW-0472">Membrane</keyword>
<sequence>MSVPQPNPHSHPHAHPEHAHVPHEHAAPVSAALERGWPSLMAMAAWQRLLAAAGLLALLWAVVGWALGGEA</sequence>
<dbReference type="RefSeq" id="WP_066614555.1">
    <property type="nucleotide sequence ID" value="NZ_LQQU01000059.1"/>
</dbReference>
<gene>
    <name evidence="3" type="ORF">AVW16_02975</name>
</gene>
<feature type="compositionally biased region" description="Basic and acidic residues" evidence="1">
    <location>
        <begin position="14"/>
        <end position="26"/>
    </location>
</feature>
<keyword evidence="2" id="KW-1133">Transmembrane helix</keyword>